<sequence length="329" mass="35823">MKSSSLSSFNEAHTVAKGKDLEKIILKNMESESENPTKIPLTPTTAAKLKSLSDVGCNMSIKPVDKHKGGSAKISTPPIDGKESGSNREATSILDINNNATDDSKEPNFELSLKRLRGIQDAGGSVQDDRCVLRRSEQSAFSRYNASSNVFKAPNGIMRSSSIIGNSVEVAKRESVSDIQAHSTVVYQSSNEVSNNIDMGSTTNKLRARPSIMKDRSETTSTLNGSSTAINAVGTYAKSDFGQARNSGSGDSGSGTRIDENKVSQREAALNKFRQKKKERSFKKKVGNSMLTTVVRYQTRKRLAEQRPRVRGQFVKQTGTDSSNRSEDE</sequence>
<dbReference type="PROSITE" id="PS51017">
    <property type="entry name" value="CCT"/>
    <property type="match status" value="1"/>
</dbReference>
<organism evidence="6 7">
    <name type="scientific">Rehmannia glutinosa</name>
    <name type="common">Chinese foxglove</name>
    <dbReference type="NCBI Taxonomy" id="99300"/>
    <lineage>
        <taxon>Eukaryota</taxon>
        <taxon>Viridiplantae</taxon>
        <taxon>Streptophyta</taxon>
        <taxon>Embryophyta</taxon>
        <taxon>Tracheophyta</taxon>
        <taxon>Spermatophyta</taxon>
        <taxon>Magnoliopsida</taxon>
        <taxon>eudicotyledons</taxon>
        <taxon>Gunneridae</taxon>
        <taxon>Pentapetalae</taxon>
        <taxon>asterids</taxon>
        <taxon>lamiids</taxon>
        <taxon>Lamiales</taxon>
        <taxon>Orobanchaceae</taxon>
        <taxon>Rehmannieae</taxon>
        <taxon>Rehmannia</taxon>
    </lineage>
</organism>
<feature type="region of interest" description="Disordered" evidence="4">
    <location>
        <begin position="60"/>
        <end position="88"/>
    </location>
</feature>
<evidence type="ECO:0000313" key="6">
    <source>
        <dbReference type="EMBL" id="KAK6126045.1"/>
    </source>
</evidence>
<feature type="region of interest" description="Disordered" evidence="4">
    <location>
        <begin position="240"/>
        <end position="266"/>
    </location>
</feature>
<evidence type="ECO:0000256" key="2">
    <source>
        <dbReference type="ARBA" id="ARBA00023242"/>
    </source>
</evidence>
<feature type="domain" description="CCT" evidence="5">
    <location>
        <begin position="275"/>
        <end position="317"/>
    </location>
</feature>
<reference evidence="6 7" key="1">
    <citation type="journal article" date="2021" name="Comput. Struct. Biotechnol. J.">
        <title>De novo genome assembly of the potent medicinal plant Rehmannia glutinosa using nanopore technology.</title>
        <authorList>
            <person name="Ma L."/>
            <person name="Dong C."/>
            <person name="Song C."/>
            <person name="Wang X."/>
            <person name="Zheng X."/>
            <person name="Niu Y."/>
            <person name="Chen S."/>
            <person name="Feng W."/>
        </authorList>
    </citation>
    <scope>NUCLEOTIDE SEQUENCE [LARGE SCALE GENOMIC DNA]</scope>
    <source>
        <strain evidence="6">DH-2019</strain>
    </source>
</reference>
<proteinExistence type="predicted"/>
<dbReference type="PANTHER" id="PTHR31319">
    <property type="entry name" value="ZINC FINGER PROTEIN CONSTANS-LIKE 4"/>
    <property type="match status" value="1"/>
</dbReference>
<keyword evidence="2 3" id="KW-0539">Nucleus</keyword>
<evidence type="ECO:0000313" key="7">
    <source>
        <dbReference type="Proteomes" id="UP001318860"/>
    </source>
</evidence>
<keyword evidence="7" id="KW-1185">Reference proteome</keyword>
<name>A0ABR0UVR4_REHGL</name>
<dbReference type="PANTHER" id="PTHR31319:SF97">
    <property type="entry name" value="CCT DOMAIN-CONTAINING PROTEIN"/>
    <property type="match status" value="1"/>
</dbReference>
<comment type="subcellular location">
    <subcellularLocation>
        <location evidence="1 3">Nucleus</location>
    </subcellularLocation>
</comment>
<dbReference type="InterPro" id="IPR010402">
    <property type="entry name" value="CCT_domain"/>
</dbReference>
<dbReference type="Pfam" id="PF06203">
    <property type="entry name" value="CCT"/>
    <property type="match status" value="1"/>
</dbReference>
<comment type="caution">
    <text evidence="6">The sequence shown here is derived from an EMBL/GenBank/DDBJ whole genome shotgun (WGS) entry which is preliminary data.</text>
</comment>
<dbReference type="Proteomes" id="UP001318860">
    <property type="component" value="Unassembled WGS sequence"/>
</dbReference>
<evidence type="ECO:0000256" key="4">
    <source>
        <dbReference type="SAM" id="MobiDB-lite"/>
    </source>
</evidence>
<accession>A0ABR0UVR4</accession>
<evidence type="ECO:0000256" key="3">
    <source>
        <dbReference type="PROSITE-ProRule" id="PRU00357"/>
    </source>
</evidence>
<evidence type="ECO:0000259" key="5">
    <source>
        <dbReference type="PROSITE" id="PS51017"/>
    </source>
</evidence>
<protein>
    <recommendedName>
        <fullName evidence="5">CCT domain-containing protein</fullName>
    </recommendedName>
</protein>
<feature type="region of interest" description="Disordered" evidence="4">
    <location>
        <begin position="302"/>
        <end position="329"/>
    </location>
</feature>
<dbReference type="InterPro" id="IPR045281">
    <property type="entry name" value="CONSTANS-like"/>
</dbReference>
<evidence type="ECO:0000256" key="1">
    <source>
        <dbReference type="ARBA" id="ARBA00004123"/>
    </source>
</evidence>
<dbReference type="EMBL" id="JABTTQ020002064">
    <property type="protein sequence ID" value="KAK6126045.1"/>
    <property type="molecule type" value="Genomic_DNA"/>
</dbReference>
<gene>
    <name evidence="6" type="ORF">DH2020_040159</name>
</gene>